<dbReference type="InterPro" id="IPR015815">
    <property type="entry name" value="HIBADH-related"/>
</dbReference>
<dbReference type="eggNOG" id="COG2084">
    <property type="taxonomic scope" value="Bacteria"/>
</dbReference>
<sequence length="303" mass="31165">MTTSQPTVPVPDSTTSDVAVLGLGAMGTALADALLDAGRSVTVWNRTPTKTQPLAARGATVAPTPADAAASAPVVIACLLNHQNVMDALVDVSQTDLSPAAQPILVDLTTTTPAEARRTATAAAEAGRRHLDGAIMAIPSMIGRPEAAILYSGDPEVYTEAEPTLQILGTSRHVGGEPGLASIRDLALLSAMYTTFAGLHQAVALAGSAGITAADLVPELAAFVGAMVPSIQKDVPAFDSGDHTTVGQDLVFTRNAVDLIVRAAREEGREPSVLTAVQNVVAGEVERGHGHLDTSAMIEAFRR</sequence>
<dbReference type="PIRSF" id="PIRSF000103">
    <property type="entry name" value="HIBADH"/>
    <property type="match status" value="1"/>
</dbReference>
<dbReference type="Gene3D" id="1.10.1040.10">
    <property type="entry name" value="N-(1-d-carboxylethyl)-l-norvaline Dehydrogenase, domain 2"/>
    <property type="match status" value="1"/>
</dbReference>
<protein>
    <submittedName>
        <fullName evidence="5">Uncharacterized protein</fullName>
    </submittedName>
</protein>
<dbReference type="InterPro" id="IPR008927">
    <property type="entry name" value="6-PGluconate_DH-like_C_sf"/>
</dbReference>
<evidence type="ECO:0000259" key="3">
    <source>
        <dbReference type="Pfam" id="PF03446"/>
    </source>
</evidence>
<dbReference type="InterPro" id="IPR013328">
    <property type="entry name" value="6PGD_dom2"/>
</dbReference>
<dbReference type="SUPFAM" id="SSF48179">
    <property type="entry name" value="6-phosphogluconate dehydrogenase C-terminal domain-like"/>
    <property type="match status" value="1"/>
</dbReference>
<feature type="domain" description="6-phosphogluconate dehydrogenase NADP-binding" evidence="3">
    <location>
        <begin position="17"/>
        <end position="171"/>
    </location>
</feature>
<dbReference type="GO" id="GO:0050661">
    <property type="term" value="F:NADP binding"/>
    <property type="evidence" value="ECO:0007669"/>
    <property type="project" value="InterPro"/>
</dbReference>
<evidence type="ECO:0000313" key="5">
    <source>
        <dbReference type="EMBL" id="GAC66581.1"/>
    </source>
</evidence>
<name>M0QE29_9ACTN</name>
<feature type="domain" description="NADPH-dependent reductive aminase-like C-terminal" evidence="4">
    <location>
        <begin position="177"/>
        <end position="303"/>
    </location>
</feature>
<keyword evidence="6" id="KW-1185">Reference proteome</keyword>
<dbReference type="Pfam" id="PF03446">
    <property type="entry name" value="NAD_binding_2"/>
    <property type="match status" value="1"/>
</dbReference>
<reference evidence="5 6" key="1">
    <citation type="submission" date="2013-01" db="EMBL/GenBank/DDBJ databases">
        <title>Whole genome shotgun sequence of Gordonia soli NBRC 108243.</title>
        <authorList>
            <person name="Isaki-Nakamura S."/>
            <person name="Hosoyama A."/>
            <person name="Tsuchikane K."/>
            <person name="Ando Y."/>
            <person name="Baba S."/>
            <person name="Ohji S."/>
            <person name="Hamada M."/>
            <person name="Tamura T."/>
            <person name="Yamazoe A."/>
            <person name="Yamazaki S."/>
            <person name="Fujita N."/>
        </authorList>
    </citation>
    <scope>NUCLEOTIDE SEQUENCE [LARGE SCALE GENOMIC DNA]</scope>
    <source>
        <strain evidence="5 6">NBRC 108243</strain>
    </source>
</reference>
<dbReference type="InterPro" id="IPR036291">
    <property type="entry name" value="NAD(P)-bd_dom_sf"/>
</dbReference>
<keyword evidence="2" id="KW-0560">Oxidoreductase</keyword>
<dbReference type="OrthoDB" id="4029976at2"/>
<dbReference type="EMBL" id="BANX01000003">
    <property type="protein sequence ID" value="GAC66581.1"/>
    <property type="molecule type" value="Genomic_DNA"/>
</dbReference>
<comment type="caution">
    <text evidence="5">The sequence shown here is derived from an EMBL/GenBank/DDBJ whole genome shotgun (WGS) entry which is preliminary data.</text>
</comment>
<evidence type="ECO:0000313" key="6">
    <source>
        <dbReference type="Proteomes" id="UP000011666"/>
    </source>
</evidence>
<dbReference type="AlphaFoldDB" id="M0QE29"/>
<organism evidence="5 6">
    <name type="scientific">Gordonia soli NBRC 108243</name>
    <dbReference type="NCBI Taxonomy" id="1223545"/>
    <lineage>
        <taxon>Bacteria</taxon>
        <taxon>Bacillati</taxon>
        <taxon>Actinomycetota</taxon>
        <taxon>Actinomycetes</taxon>
        <taxon>Mycobacteriales</taxon>
        <taxon>Gordoniaceae</taxon>
        <taxon>Gordonia</taxon>
    </lineage>
</organism>
<evidence type="ECO:0000256" key="2">
    <source>
        <dbReference type="ARBA" id="ARBA00023002"/>
    </source>
</evidence>
<dbReference type="RefSeq" id="WP_007616935.1">
    <property type="nucleotide sequence ID" value="NZ_BANX01000003.1"/>
</dbReference>
<evidence type="ECO:0000259" key="4">
    <source>
        <dbReference type="Pfam" id="PF21761"/>
    </source>
</evidence>
<dbReference type="InterPro" id="IPR006115">
    <property type="entry name" value="6PGDH_NADP-bd"/>
</dbReference>
<dbReference type="PANTHER" id="PTHR43580">
    <property type="entry name" value="OXIDOREDUCTASE GLYR1-RELATED"/>
    <property type="match status" value="1"/>
</dbReference>
<evidence type="ECO:0000256" key="1">
    <source>
        <dbReference type="ARBA" id="ARBA00009080"/>
    </source>
</evidence>
<dbReference type="InterPro" id="IPR051265">
    <property type="entry name" value="HIBADH-related_NP60_sf"/>
</dbReference>
<gene>
    <name evidence="5" type="ORF">GS4_03_00290</name>
</gene>
<dbReference type="GO" id="GO:0016491">
    <property type="term" value="F:oxidoreductase activity"/>
    <property type="evidence" value="ECO:0007669"/>
    <property type="project" value="UniProtKB-KW"/>
</dbReference>
<comment type="similarity">
    <text evidence="1">Belongs to the HIBADH-related family.</text>
</comment>
<accession>M0QE29</accession>
<dbReference type="Proteomes" id="UP000011666">
    <property type="component" value="Unassembled WGS sequence"/>
</dbReference>
<proteinExistence type="inferred from homology"/>
<dbReference type="PANTHER" id="PTHR43580:SF2">
    <property type="entry name" value="CYTOKINE-LIKE NUCLEAR FACTOR N-PAC"/>
    <property type="match status" value="1"/>
</dbReference>
<dbReference type="Gene3D" id="3.40.50.720">
    <property type="entry name" value="NAD(P)-binding Rossmann-like Domain"/>
    <property type="match status" value="1"/>
</dbReference>
<dbReference type="Pfam" id="PF21761">
    <property type="entry name" value="RedAm-like_C"/>
    <property type="match status" value="1"/>
</dbReference>
<dbReference type="STRING" id="1223545.GS4_03_00290"/>
<dbReference type="SUPFAM" id="SSF51735">
    <property type="entry name" value="NAD(P)-binding Rossmann-fold domains"/>
    <property type="match status" value="1"/>
</dbReference>
<dbReference type="InterPro" id="IPR048666">
    <property type="entry name" value="RedAm-like_C"/>
</dbReference>